<accession>A0AAE0L767</accession>
<dbReference type="AlphaFoldDB" id="A0AAE0L767"/>
<evidence type="ECO:0000313" key="2">
    <source>
        <dbReference type="EMBL" id="KAK3274264.1"/>
    </source>
</evidence>
<sequence length="208" mass="23331">MVLPTDTYELYVEFVVHLPDKGDVYPVERILSHHMSMVDELVSAEQLRTGTAAKTMEMLEHNLQIHKAYLRHANTEKMYPERLTARKLAGLKLEPAEDVRGCQKEEEHDSEVDEGNAADDVANDAAVEAVKDPAAANDGEAVENEERGEDDEKEEEEEEEEKEEEKKDGKKDEKDEGGSAPKKASPLQFQKRKKVAPGCEKPAKKSKS</sequence>
<dbReference type="EMBL" id="LGRX02007828">
    <property type="protein sequence ID" value="KAK3274264.1"/>
    <property type="molecule type" value="Genomic_DNA"/>
</dbReference>
<protein>
    <submittedName>
        <fullName evidence="2">Uncharacterized protein</fullName>
    </submittedName>
</protein>
<evidence type="ECO:0000313" key="3">
    <source>
        <dbReference type="Proteomes" id="UP001190700"/>
    </source>
</evidence>
<evidence type="ECO:0000256" key="1">
    <source>
        <dbReference type="SAM" id="MobiDB-lite"/>
    </source>
</evidence>
<comment type="caution">
    <text evidence="2">The sequence shown here is derived from an EMBL/GenBank/DDBJ whole genome shotgun (WGS) entry which is preliminary data.</text>
</comment>
<keyword evidence="3" id="KW-1185">Reference proteome</keyword>
<gene>
    <name evidence="2" type="ORF">CYMTET_17549</name>
</gene>
<reference evidence="2 3" key="1">
    <citation type="journal article" date="2015" name="Genome Biol. Evol.">
        <title>Comparative Genomics of a Bacterivorous Green Alga Reveals Evolutionary Causalities and Consequences of Phago-Mixotrophic Mode of Nutrition.</title>
        <authorList>
            <person name="Burns J.A."/>
            <person name="Paasch A."/>
            <person name="Narechania A."/>
            <person name="Kim E."/>
        </authorList>
    </citation>
    <scope>NUCLEOTIDE SEQUENCE [LARGE SCALE GENOMIC DNA]</scope>
    <source>
        <strain evidence="2 3">PLY_AMNH</strain>
    </source>
</reference>
<feature type="compositionally biased region" description="Basic and acidic residues" evidence="1">
    <location>
        <begin position="98"/>
        <end position="107"/>
    </location>
</feature>
<organism evidence="2 3">
    <name type="scientific">Cymbomonas tetramitiformis</name>
    <dbReference type="NCBI Taxonomy" id="36881"/>
    <lineage>
        <taxon>Eukaryota</taxon>
        <taxon>Viridiplantae</taxon>
        <taxon>Chlorophyta</taxon>
        <taxon>Pyramimonadophyceae</taxon>
        <taxon>Pyramimonadales</taxon>
        <taxon>Pyramimonadaceae</taxon>
        <taxon>Cymbomonas</taxon>
    </lineage>
</organism>
<feature type="compositionally biased region" description="Acidic residues" evidence="1">
    <location>
        <begin position="108"/>
        <end position="117"/>
    </location>
</feature>
<proteinExistence type="predicted"/>
<feature type="region of interest" description="Disordered" evidence="1">
    <location>
        <begin position="98"/>
        <end position="117"/>
    </location>
</feature>
<name>A0AAE0L767_9CHLO</name>
<feature type="region of interest" description="Disordered" evidence="1">
    <location>
        <begin position="130"/>
        <end position="208"/>
    </location>
</feature>
<feature type="compositionally biased region" description="Acidic residues" evidence="1">
    <location>
        <begin position="140"/>
        <end position="163"/>
    </location>
</feature>
<feature type="compositionally biased region" description="Basic and acidic residues" evidence="1">
    <location>
        <begin position="164"/>
        <end position="177"/>
    </location>
</feature>
<dbReference type="Proteomes" id="UP001190700">
    <property type="component" value="Unassembled WGS sequence"/>
</dbReference>
<feature type="compositionally biased region" description="Low complexity" evidence="1">
    <location>
        <begin position="130"/>
        <end position="139"/>
    </location>
</feature>